<evidence type="ECO:0000256" key="2">
    <source>
        <dbReference type="ARBA" id="ARBA00023002"/>
    </source>
</evidence>
<reference evidence="5" key="1">
    <citation type="submission" date="2017-09" db="EMBL/GenBank/DDBJ databases">
        <title>Depth-based differentiation of microbial function through sediment-hosted aquifers and enrichment of novel symbionts in the deep terrestrial subsurface.</title>
        <authorList>
            <person name="Probst A.J."/>
            <person name="Ladd B."/>
            <person name="Jarett J.K."/>
            <person name="Geller-Mcgrath D.E."/>
            <person name="Sieber C.M.K."/>
            <person name="Emerson J.B."/>
            <person name="Anantharaman K."/>
            <person name="Thomas B.C."/>
            <person name="Malmstrom R."/>
            <person name="Stieglmeier M."/>
            <person name="Klingl A."/>
            <person name="Woyke T."/>
            <person name="Ryan C.M."/>
            <person name="Banfield J.F."/>
        </authorList>
    </citation>
    <scope>NUCLEOTIDE SEQUENCE [LARGE SCALE GENOMIC DNA]</scope>
</reference>
<dbReference type="GO" id="GO:0016491">
    <property type="term" value="F:oxidoreductase activity"/>
    <property type="evidence" value="ECO:0007669"/>
    <property type="project" value="UniProtKB-KW"/>
</dbReference>
<feature type="domain" description="FAD/NAD(P)-binding" evidence="3">
    <location>
        <begin position="10"/>
        <end position="300"/>
    </location>
</feature>
<dbReference type="PRINTS" id="PR00469">
    <property type="entry name" value="PNDRDTASEII"/>
</dbReference>
<sequence>MENKQEELLDLVIIGAAAAGSAAAIYASRRNLKFVIVAKDVGGEVALSGEVGNWPGIIETTGYQLAQDFRKHVESYGTKIEEGFTVTAIKQEKNYHLVTAKNFLEEEKIYKTKTVIIASGIHPRNLHIPGEDELRGRGVTYCTVCDGPLFKEKTTTTIGAGNAAIESALMMAGIAKKVYLITKFPNTKETLGGFPKAETILVDKVKKLENVEIIYNANTTEILGKDKLDGLKYVDNDSKEEKEIETDGIMVHIGMIPNSDFVTCGTKNPSGEIEVDIKCQTSCKGVFAAGDVTNIPYKQIVISAGQGVTAALSAIEYINKWEDQ</sequence>
<comment type="caution">
    <text evidence="4">The sequence shown here is derived from an EMBL/GenBank/DDBJ whole genome shotgun (WGS) entry which is preliminary data.</text>
</comment>
<protein>
    <recommendedName>
        <fullName evidence="3">FAD/NAD(P)-binding domain-containing protein</fullName>
    </recommendedName>
</protein>
<evidence type="ECO:0000259" key="3">
    <source>
        <dbReference type="Pfam" id="PF07992"/>
    </source>
</evidence>
<proteinExistence type="predicted"/>
<dbReference type="SUPFAM" id="SSF51905">
    <property type="entry name" value="FAD/NAD(P)-binding domain"/>
    <property type="match status" value="1"/>
</dbReference>
<dbReference type="InterPro" id="IPR036188">
    <property type="entry name" value="FAD/NAD-bd_sf"/>
</dbReference>
<dbReference type="InterPro" id="IPR050097">
    <property type="entry name" value="Ferredoxin-NADP_redctase_2"/>
</dbReference>
<dbReference type="Pfam" id="PF07992">
    <property type="entry name" value="Pyr_redox_2"/>
    <property type="match status" value="1"/>
</dbReference>
<dbReference type="InterPro" id="IPR023753">
    <property type="entry name" value="FAD/NAD-binding_dom"/>
</dbReference>
<dbReference type="Proteomes" id="UP000231453">
    <property type="component" value="Unassembled WGS sequence"/>
</dbReference>
<keyword evidence="1" id="KW-0285">Flavoprotein</keyword>
<dbReference type="EMBL" id="PFPL01000053">
    <property type="protein sequence ID" value="PIZ95423.1"/>
    <property type="molecule type" value="Genomic_DNA"/>
</dbReference>
<gene>
    <name evidence="4" type="ORF">COX80_04445</name>
</gene>
<name>A0A2M7V9I4_9BACT</name>
<dbReference type="Gene3D" id="3.50.50.60">
    <property type="entry name" value="FAD/NAD(P)-binding domain"/>
    <property type="match status" value="2"/>
</dbReference>
<dbReference type="AlphaFoldDB" id="A0A2M7V9I4"/>
<dbReference type="PANTHER" id="PTHR48105">
    <property type="entry name" value="THIOREDOXIN REDUCTASE 1-RELATED-RELATED"/>
    <property type="match status" value="1"/>
</dbReference>
<evidence type="ECO:0000313" key="5">
    <source>
        <dbReference type="Proteomes" id="UP000231453"/>
    </source>
</evidence>
<dbReference type="PRINTS" id="PR00368">
    <property type="entry name" value="FADPNR"/>
</dbReference>
<evidence type="ECO:0000256" key="1">
    <source>
        <dbReference type="ARBA" id="ARBA00022630"/>
    </source>
</evidence>
<accession>A0A2M7V9I4</accession>
<keyword evidence="2" id="KW-0560">Oxidoreductase</keyword>
<organism evidence="4 5">
    <name type="scientific">Candidatus Magasanikbacteria bacterium CG_4_10_14_0_2_um_filter_33_14</name>
    <dbReference type="NCBI Taxonomy" id="1974636"/>
    <lineage>
        <taxon>Bacteria</taxon>
        <taxon>Candidatus Magasanikiibacteriota</taxon>
    </lineage>
</organism>
<evidence type="ECO:0000313" key="4">
    <source>
        <dbReference type="EMBL" id="PIZ95423.1"/>
    </source>
</evidence>